<name>A0A923J261_CLOTT</name>
<comment type="subcellular location">
    <subcellularLocation>
        <location evidence="1">Cell membrane</location>
        <topology evidence="1">Multi-pass membrane protein</topology>
    </subcellularLocation>
</comment>
<keyword evidence="7 8" id="KW-0472">Membrane</keyword>
<dbReference type="Gene3D" id="3.40.50.300">
    <property type="entry name" value="P-loop containing nucleotide triphosphate hydrolases"/>
    <property type="match status" value="1"/>
</dbReference>
<evidence type="ECO:0000256" key="3">
    <source>
        <dbReference type="ARBA" id="ARBA00022692"/>
    </source>
</evidence>
<dbReference type="InterPro" id="IPR039421">
    <property type="entry name" value="Type_1_exporter"/>
</dbReference>
<protein>
    <submittedName>
        <fullName evidence="11">ABC transporter ATP-binding protein</fullName>
    </submittedName>
</protein>
<dbReference type="GO" id="GO:0015421">
    <property type="term" value="F:ABC-type oligopeptide transporter activity"/>
    <property type="evidence" value="ECO:0007669"/>
    <property type="project" value="TreeGrafter"/>
</dbReference>
<dbReference type="Pfam" id="PF00005">
    <property type="entry name" value="ABC_tran"/>
    <property type="match status" value="1"/>
</dbReference>
<evidence type="ECO:0000256" key="7">
    <source>
        <dbReference type="ARBA" id="ARBA00023136"/>
    </source>
</evidence>
<organism evidence="11 12">
    <name type="scientific">Clostridium tetanomorphum</name>
    <dbReference type="NCBI Taxonomy" id="1553"/>
    <lineage>
        <taxon>Bacteria</taxon>
        <taxon>Bacillati</taxon>
        <taxon>Bacillota</taxon>
        <taxon>Clostridia</taxon>
        <taxon>Eubacteriales</taxon>
        <taxon>Clostridiaceae</taxon>
        <taxon>Clostridium</taxon>
    </lineage>
</organism>
<gene>
    <name evidence="11" type="ORF">HGG79_17255</name>
</gene>
<dbReference type="PROSITE" id="PS50929">
    <property type="entry name" value="ABC_TM1F"/>
    <property type="match status" value="1"/>
</dbReference>
<evidence type="ECO:0000259" key="9">
    <source>
        <dbReference type="PROSITE" id="PS50893"/>
    </source>
</evidence>
<evidence type="ECO:0000256" key="4">
    <source>
        <dbReference type="ARBA" id="ARBA00022741"/>
    </source>
</evidence>
<evidence type="ECO:0000313" key="11">
    <source>
        <dbReference type="EMBL" id="MBC2399504.1"/>
    </source>
</evidence>
<dbReference type="GO" id="GO:0005524">
    <property type="term" value="F:ATP binding"/>
    <property type="evidence" value="ECO:0007669"/>
    <property type="project" value="UniProtKB-KW"/>
</dbReference>
<dbReference type="CDD" id="cd03254">
    <property type="entry name" value="ABCC_Glucan_exporter_like"/>
    <property type="match status" value="1"/>
</dbReference>
<sequence length="607" mass="68665">MDFNIEEKNKKLNFNTWKKLFQYIKVFKGKLKILAFIMIGVAGIDVIMPLLTKYAIDNFIVKGELKAIRTFAILYIGIIIVQVINIKVFIVFAGRIETGLANYVRKLGFEKLQKLSLSYYDSNSAGWITSRMTSDIMRLSEIVSWGLIDLVWALVMMIGFIIVMFIHNWKLTIITLVVVPPLLIIGLYFQRKILDSYRKVRKINSKITGDFNECIAGAITTKTLVREEANLEEFKIDTTEMKVFAIRAVVFSSLFLPIVLTLGSIGTGLALWFGGKGVILSKISYGTLVMFLSYSVQFFEPVAQLATTLAELQHAQASAERIISLIEEEVDIWDKEDILDKYGDILNPKKENWEKLNGNITFKNVSFSYKNGEKVLENFNLEVKRGEQIALVGETGSGKSTIVNLLCRFYEPTDGEIFIDNKNYKERSLLWLQSNLGYVLQSPHLFSGTIMDNIRYGKLDASEEEIIYAAKLVNAHKFITKLENGYYTEVGEGGGMLSTGEKQLISFARAIVANPAIFVLDEATSSIDTETEKIIQDAICKVLKGRTSFIIAHRLSTIVSSDKILVIKKGKIIEIGNHNQLMKNKGYYYNLYTNGLNEEKERELLNA</sequence>
<evidence type="ECO:0000256" key="6">
    <source>
        <dbReference type="ARBA" id="ARBA00022989"/>
    </source>
</evidence>
<dbReference type="Gene3D" id="1.20.1560.10">
    <property type="entry name" value="ABC transporter type 1, transmembrane domain"/>
    <property type="match status" value="1"/>
</dbReference>
<dbReference type="RefSeq" id="WP_035148002.1">
    <property type="nucleotide sequence ID" value="NZ_JAAZWO010000029.1"/>
</dbReference>
<keyword evidence="2" id="KW-0813">Transport</keyword>
<dbReference type="InterPro" id="IPR003593">
    <property type="entry name" value="AAA+_ATPase"/>
</dbReference>
<evidence type="ECO:0000256" key="8">
    <source>
        <dbReference type="SAM" id="Phobius"/>
    </source>
</evidence>
<keyword evidence="5 11" id="KW-0067">ATP-binding</keyword>
<keyword evidence="4" id="KW-0547">Nucleotide-binding</keyword>
<dbReference type="InterPro" id="IPR011527">
    <property type="entry name" value="ABC1_TM_dom"/>
</dbReference>
<dbReference type="SMART" id="SM00382">
    <property type="entry name" value="AAA"/>
    <property type="match status" value="1"/>
</dbReference>
<feature type="transmembrane region" description="Helical" evidence="8">
    <location>
        <begin position="33"/>
        <end position="52"/>
    </location>
</feature>
<dbReference type="Proteomes" id="UP000563151">
    <property type="component" value="Unassembled WGS sequence"/>
</dbReference>
<dbReference type="GO" id="GO:0005886">
    <property type="term" value="C:plasma membrane"/>
    <property type="evidence" value="ECO:0007669"/>
    <property type="project" value="UniProtKB-SubCell"/>
</dbReference>
<feature type="domain" description="ABC transporter" evidence="9">
    <location>
        <begin position="360"/>
        <end position="594"/>
    </location>
</feature>
<feature type="transmembrane region" description="Helical" evidence="8">
    <location>
        <begin position="72"/>
        <end position="96"/>
    </location>
</feature>
<accession>A0A923J261</accession>
<dbReference type="InterPro" id="IPR036640">
    <property type="entry name" value="ABC1_TM_sf"/>
</dbReference>
<dbReference type="InterPro" id="IPR003439">
    <property type="entry name" value="ABC_transporter-like_ATP-bd"/>
</dbReference>
<dbReference type="GO" id="GO:0016887">
    <property type="term" value="F:ATP hydrolysis activity"/>
    <property type="evidence" value="ECO:0007669"/>
    <property type="project" value="InterPro"/>
</dbReference>
<keyword evidence="12" id="KW-1185">Reference proteome</keyword>
<comment type="caution">
    <text evidence="11">The sequence shown here is derived from an EMBL/GenBank/DDBJ whole genome shotgun (WGS) entry which is preliminary data.</text>
</comment>
<evidence type="ECO:0000256" key="2">
    <source>
        <dbReference type="ARBA" id="ARBA00022448"/>
    </source>
</evidence>
<dbReference type="InterPro" id="IPR027417">
    <property type="entry name" value="P-loop_NTPase"/>
</dbReference>
<dbReference type="PANTHER" id="PTHR43394">
    <property type="entry name" value="ATP-DEPENDENT PERMEASE MDL1, MITOCHONDRIAL"/>
    <property type="match status" value="1"/>
</dbReference>
<reference evidence="11 12" key="1">
    <citation type="submission" date="2020-04" db="EMBL/GenBank/DDBJ databases">
        <title>Genomic insights into acetone-butanol-ethanol (ABE) fermentation by sequencing solventogenic clostridia strains.</title>
        <authorList>
            <person name="Brown S."/>
        </authorList>
    </citation>
    <scope>NUCLEOTIDE SEQUENCE [LARGE SCALE GENOMIC DNA]</scope>
    <source>
        <strain evidence="11 12">DJ011</strain>
    </source>
</reference>
<dbReference type="FunFam" id="3.40.50.300:FF:000287">
    <property type="entry name" value="Multidrug ABC transporter ATP-binding protein"/>
    <property type="match status" value="1"/>
</dbReference>
<dbReference type="AlphaFoldDB" id="A0A923J261"/>
<feature type="transmembrane region" description="Helical" evidence="8">
    <location>
        <begin position="171"/>
        <end position="189"/>
    </location>
</feature>
<dbReference type="EMBL" id="JAAZWO010000029">
    <property type="protein sequence ID" value="MBC2399504.1"/>
    <property type="molecule type" value="Genomic_DNA"/>
</dbReference>
<feature type="transmembrane region" description="Helical" evidence="8">
    <location>
        <begin position="244"/>
        <end position="273"/>
    </location>
</feature>
<evidence type="ECO:0000256" key="1">
    <source>
        <dbReference type="ARBA" id="ARBA00004651"/>
    </source>
</evidence>
<dbReference type="CDD" id="cd18540">
    <property type="entry name" value="ABC_6TM_exporter_like"/>
    <property type="match status" value="1"/>
</dbReference>
<keyword evidence="3 8" id="KW-0812">Transmembrane</keyword>
<dbReference type="SUPFAM" id="SSF52540">
    <property type="entry name" value="P-loop containing nucleoside triphosphate hydrolases"/>
    <property type="match status" value="1"/>
</dbReference>
<dbReference type="Pfam" id="PF00664">
    <property type="entry name" value="ABC_membrane"/>
    <property type="match status" value="1"/>
</dbReference>
<dbReference type="PROSITE" id="PS50893">
    <property type="entry name" value="ABC_TRANSPORTER_2"/>
    <property type="match status" value="1"/>
</dbReference>
<feature type="transmembrane region" description="Helical" evidence="8">
    <location>
        <begin position="142"/>
        <end position="165"/>
    </location>
</feature>
<dbReference type="SUPFAM" id="SSF90123">
    <property type="entry name" value="ABC transporter transmembrane region"/>
    <property type="match status" value="1"/>
</dbReference>
<evidence type="ECO:0000256" key="5">
    <source>
        <dbReference type="ARBA" id="ARBA00022840"/>
    </source>
</evidence>
<evidence type="ECO:0000313" key="12">
    <source>
        <dbReference type="Proteomes" id="UP000563151"/>
    </source>
</evidence>
<keyword evidence="6 8" id="KW-1133">Transmembrane helix</keyword>
<proteinExistence type="predicted"/>
<evidence type="ECO:0000259" key="10">
    <source>
        <dbReference type="PROSITE" id="PS50929"/>
    </source>
</evidence>
<feature type="domain" description="ABC transmembrane type-1" evidence="10">
    <location>
        <begin position="33"/>
        <end position="314"/>
    </location>
</feature>
<dbReference type="PANTHER" id="PTHR43394:SF1">
    <property type="entry name" value="ATP-BINDING CASSETTE SUB-FAMILY B MEMBER 10, MITOCHONDRIAL"/>
    <property type="match status" value="1"/>
</dbReference>